<sequence>MAVFNMSGFLSSFIKSNTAH</sequence>
<proteinExistence type="predicted"/>
<reference evidence="1" key="2">
    <citation type="journal article" date="2015" name="Fish Shellfish Immunol.">
        <title>Early steps in the European eel (Anguilla anguilla)-Vibrio vulnificus interaction in the gills: Role of the RtxA13 toxin.</title>
        <authorList>
            <person name="Callol A."/>
            <person name="Pajuelo D."/>
            <person name="Ebbesson L."/>
            <person name="Teles M."/>
            <person name="MacKenzie S."/>
            <person name="Amaro C."/>
        </authorList>
    </citation>
    <scope>NUCLEOTIDE SEQUENCE</scope>
</reference>
<organism evidence="1">
    <name type="scientific">Anguilla anguilla</name>
    <name type="common">European freshwater eel</name>
    <name type="synonym">Muraena anguilla</name>
    <dbReference type="NCBI Taxonomy" id="7936"/>
    <lineage>
        <taxon>Eukaryota</taxon>
        <taxon>Metazoa</taxon>
        <taxon>Chordata</taxon>
        <taxon>Craniata</taxon>
        <taxon>Vertebrata</taxon>
        <taxon>Euteleostomi</taxon>
        <taxon>Actinopterygii</taxon>
        <taxon>Neopterygii</taxon>
        <taxon>Teleostei</taxon>
        <taxon>Anguilliformes</taxon>
        <taxon>Anguillidae</taxon>
        <taxon>Anguilla</taxon>
    </lineage>
</organism>
<evidence type="ECO:0000313" key="1">
    <source>
        <dbReference type="EMBL" id="JAH24951.1"/>
    </source>
</evidence>
<dbReference type="AlphaFoldDB" id="A0A0E9R723"/>
<protein>
    <submittedName>
        <fullName evidence="1">Uncharacterized protein</fullName>
    </submittedName>
</protein>
<name>A0A0E9R723_ANGAN</name>
<reference evidence="1" key="1">
    <citation type="submission" date="2014-11" db="EMBL/GenBank/DDBJ databases">
        <authorList>
            <person name="Amaro Gonzalez C."/>
        </authorList>
    </citation>
    <scope>NUCLEOTIDE SEQUENCE</scope>
</reference>
<accession>A0A0E9R723</accession>
<dbReference type="EMBL" id="GBXM01083626">
    <property type="protein sequence ID" value="JAH24951.1"/>
    <property type="molecule type" value="Transcribed_RNA"/>
</dbReference>